<dbReference type="RefSeq" id="WP_014268739.1">
    <property type="nucleotide sequence ID" value="NC_016633.1"/>
</dbReference>
<protein>
    <recommendedName>
        <fullName evidence="4">Protein CR006 P-loop domain-containing protein</fullName>
    </recommendedName>
</protein>
<keyword evidence="3" id="KW-1185">Reference proteome</keyword>
<reference evidence="2 3" key="1">
    <citation type="submission" date="2011-11" db="EMBL/GenBank/DDBJ databases">
        <title>Complete sequence of Spirochaeta sp. grapes.</title>
        <authorList>
            <consortium name="US DOE Joint Genome Institute"/>
            <person name="Lucas S."/>
            <person name="Han J."/>
            <person name="Lapidus A."/>
            <person name="Cheng J.-F."/>
            <person name="Goodwin L."/>
            <person name="Pitluck S."/>
            <person name="Peters L."/>
            <person name="Ovchinnikova G."/>
            <person name="Munk A.C."/>
            <person name="Detter J.C."/>
            <person name="Han C."/>
            <person name="Tapia R."/>
            <person name="Land M."/>
            <person name="Hauser L."/>
            <person name="Kyrpides N."/>
            <person name="Ivanova N."/>
            <person name="Pagani I."/>
            <person name="Ritalahtilisa K."/>
            <person name="Loeffler F."/>
            <person name="Woyke T."/>
        </authorList>
    </citation>
    <scope>NUCLEOTIDE SEQUENCE [LARGE SCALE GENOMIC DNA]</scope>
    <source>
        <strain evidence="3">ATCC BAA-1885 / DSM 22778 / Grapes</strain>
    </source>
</reference>
<dbReference type="eggNOG" id="COG1123">
    <property type="taxonomic scope" value="Bacteria"/>
</dbReference>
<dbReference type="KEGG" id="sgp:SpiGrapes_0022"/>
<dbReference type="EMBL" id="CP003155">
    <property type="protein sequence ID" value="AEV27890.1"/>
    <property type="molecule type" value="Genomic_DNA"/>
</dbReference>
<dbReference type="SUPFAM" id="SSF52540">
    <property type="entry name" value="P-loop containing nucleoside triphosphate hydrolases"/>
    <property type="match status" value="1"/>
</dbReference>
<evidence type="ECO:0000313" key="3">
    <source>
        <dbReference type="Proteomes" id="UP000005632"/>
    </source>
</evidence>
<name>G8QSJ1_SPHPG</name>
<dbReference type="CDD" id="cd00267">
    <property type="entry name" value="ABC_ATPase"/>
    <property type="match status" value="1"/>
</dbReference>
<sequence>MGKELIINRLVDGPRLSDAFKNLETNNVISFSQQGIAIAYAPNGEGKTTITNICKGKARTEFGGVYEGTQYDINTSTSLFHVINDQISRNIIKGNTDEFILGDNIRKERELKNSLDTVFGNFFARTKDILKNEYFCSKKSTPFIDSISNSNLKKVISVTANRSTKVNSIKISQWIEYFLSFSIQEYENLPADNIKFFLKDMSIADSLIEQIKVIPENKIISSRSIKTFESNKTAITILNKYIDSSQCIVCDTEGIEPELLIKSKSFKNEQLILSLNSETKSILENIIGKLTPQEDPFNFIMDLTEILTSGNIEHLQSIKNSLKEYQNNLEIQITNSLLSLWKELKIEETYNEYNQLVKKKLSLESEDEMIIENMIIDTLDRKVNLERDVENNIIIKLGDVQLIDNPREDLPLSTGEQNFISLTFELLKAKNSTAHIILIDDPISSSDSIYKNKIAYCLLKILDNKQALIFTHNLDLVRLLDVQKTHCFNAYFLQNNPSNCGFIPIASEERDIVLYFDKLLELLRTNIIDDYITDNKLFMVSLIPFMRALVKIMRLDPPNPPEDYVPIKEQLTCLMHGKENREVNLTNIYNLVFSKKIEEACIISAQDIIALDLSNIEFFTGSQFPLLEKTLKQSLTFLYLRLHVEKTLHDKFPERTKKCELLGDYIYKALSGVQDQKFRVQLTSKKTLLNEFNHFEGNFNLFQPALDISESNLSKEATKILTILQDINHS</sequence>
<accession>G8QSJ1</accession>
<dbReference type="Gene3D" id="3.40.50.300">
    <property type="entry name" value="P-loop containing nucleotide triphosphate hydrolases"/>
    <property type="match status" value="1"/>
</dbReference>
<dbReference type="HOGENOM" id="CLU_384918_0_0_12"/>
<evidence type="ECO:0000256" key="1">
    <source>
        <dbReference type="SAM" id="Coils"/>
    </source>
</evidence>
<evidence type="ECO:0000313" key="2">
    <source>
        <dbReference type="EMBL" id="AEV27890.1"/>
    </source>
</evidence>
<feature type="coiled-coil region" evidence="1">
    <location>
        <begin position="315"/>
        <end position="366"/>
    </location>
</feature>
<dbReference type="AlphaFoldDB" id="G8QSJ1"/>
<dbReference type="InterPro" id="IPR027417">
    <property type="entry name" value="P-loop_NTPase"/>
</dbReference>
<dbReference type="OrthoDB" id="9795565at2"/>
<gene>
    <name evidence="2" type="ordered locus">SpiGrapes_0022</name>
</gene>
<dbReference type="Proteomes" id="UP000005632">
    <property type="component" value="Chromosome"/>
</dbReference>
<evidence type="ECO:0008006" key="4">
    <source>
        <dbReference type="Google" id="ProtNLM"/>
    </source>
</evidence>
<keyword evidence="1" id="KW-0175">Coiled coil</keyword>
<organism evidence="2 3">
    <name type="scientific">Sphaerochaeta pleomorpha (strain ATCC BAA-1885 / DSM 22778 / Grapes)</name>
    <dbReference type="NCBI Taxonomy" id="158190"/>
    <lineage>
        <taxon>Bacteria</taxon>
        <taxon>Pseudomonadati</taxon>
        <taxon>Spirochaetota</taxon>
        <taxon>Spirochaetia</taxon>
        <taxon>Spirochaetales</taxon>
        <taxon>Sphaerochaetaceae</taxon>
        <taxon>Sphaerochaeta</taxon>
    </lineage>
</organism>
<proteinExistence type="predicted"/>